<dbReference type="SUPFAM" id="SSF51430">
    <property type="entry name" value="NAD(P)-linked oxidoreductase"/>
    <property type="match status" value="1"/>
</dbReference>
<dbReference type="CDD" id="cd19086">
    <property type="entry name" value="AKR_AKR11C1"/>
    <property type="match status" value="1"/>
</dbReference>
<keyword evidence="3" id="KW-1185">Reference proteome</keyword>
<organism evidence="2 3">
    <name type="scientific">Solibacillus merdavium</name>
    <dbReference type="NCBI Taxonomy" id="2762218"/>
    <lineage>
        <taxon>Bacteria</taxon>
        <taxon>Bacillati</taxon>
        <taxon>Bacillota</taxon>
        <taxon>Bacilli</taxon>
        <taxon>Bacillales</taxon>
        <taxon>Caryophanaceae</taxon>
        <taxon>Solibacillus</taxon>
    </lineage>
</organism>
<evidence type="ECO:0000313" key="3">
    <source>
        <dbReference type="Proteomes" id="UP000600565"/>
    </source>
</evidence>
<dbReference type="PANTHER" id="PTHR43312">
    <property type="entry name" value="D-THREO-ALDOSE 1-DEHYDROGENASE"/>
    <property type="match status" value="1"/>
</dbReference>
<feature type="domain" description="NADP-dependent oxidoreductase" evidence="1">
    <location>
        <begin position="16"/>
        <end position="273"/>
    </location>
</feature>
<evidence type="ECO:0000259" key="1">
    <source>
        <dbReference type="Pfam" id="PF00248"/>
    </source>
</evidence>
<protein>
    <submittedName>
        <fullName evidence="2">Aldo/keto reductase</fullName>
    </submittedName>
</protein>
<dbReference type="Gene3D" id="3.20.20.100">
    <property type="entry name" value="NADP-dependent oxidoreductase domain"/>
    <property type="match status" value="1"/>
</dbReference>
<dbReference type="EMBL" id="JACSPW010000001">
    <property type="protein sequence ID" value="MBD8031926.1"/>
    <property type="molecule type" value="Genomic_DNA"/>
</dbReference>
<sequence length="296" mass="33891">MKKRQLGTSDLHISELSLGCMSLPLNLSEAKEIIYAAIDAGINYFDTADLYDRGENEKNVGIALKKHRQHIYLASKVGNRWEEGKDGWKWDASPDYINAAIRDSLRRLQTDYLDLYQLHGGTTDDNLEEVIDTFESLKKEGLIREYGISSIRPNVFVPFLQKSNAVSNMMQFNIFDERASEFFEVIEKTDASVVTRGSIAKGLLTNEWRQRLGSYMGYEESTAEEILQKIEQQYSDVHAAALAFNLQYHTIASTVIGAHTITQLEQNLDAYEKAQTLHNITDIHNWTKTERYTEHR</sequence>
<reference evidence="2 3" key="1">
    <citation type="submission" date="2020-08" db="EMBL/GenBank/DDBJ databases">
        <title>A Genomic Blueprint of the Chicken Gut Microbiome.</title>
        <authorList>
            <person name="Gilroy R."/>
            <person name="Ravi A."/>
            <person name="Getino M."/>
            <person name="Pursley I."/>
            <person name="Horton D.L."/>
            <person name="Alikhan N.-F."/>
            <person name="Baker D."/>
            <person name="Gharbi K."/>
            <person name="Hall N."/>
            <person name="Watson M."/>
            <person name="Adriaenssens E.M."/>
            <person name="Foster-Nyarko E."/>
            <person name="Jarju S."/>
            <person name="Secka A."/>
            <person name="Antonio M."/>
            <person name="Oren A."/>
            <person name="Chaudhuri R."/>
            <person name="La Ragione R.M."/>
            <person name="Hildebrand F."/>
            <person name="Pallen M.J."/>
        </authorList>
    </citation>
    <scope>NUCLEOTIDE SEQUENCE [LARGE SCALE GENOMIC DNA]</scope>
    <source>
        <strain evidence="2 3">Sa1YVA6</strain>
    </source>
</reference>
<dbReference type="PRINTS" id="PR00069">
    <property type="entry name" value="ALDKETRDTASE"/>
</dbReference>
<dbReference type="Proteomes" id="UP000600565">
    <property type="component" value="Unassembled WGS sequence"/>
</dbReference>
<dbReference type="InterPro" id="IPR036812">
    <property type="entry name" value="NAD(P)_OxRdtase_dom_sf"/>
</dbReference>
<comment type="caution">
    <text evidence="2">The sequence shown here is derived from an EMBL/GenBank/DDBJ whole genome shotgun (WGS) entry which is preliminary data.</text>
</comment>
<evidence type="ECO:0000313" key="2">
    <source>
        <dbReference type="EMBL" id="MBD8031926.1"/>
    </source>
</evidence>
<dbReference type="RefSeq" id="WP_191702540.1">
    <property type="nucleotide sequence ID" value="NZ_JACSPW010000001.1"/>
</dbReference>
<gene>
    <name evidence="2" type="ORF">H9632_02515</name>
</gene>
<dbReference type="Pfam" id="PF00248">
    <property type="entry name" value="Aldo_ket_red"/>
    <property type="match status" value="1"/>
</dbReference>
<dbReference type="InterPro" id="IPR020471">
    <property type="entry name" value="AKR"/>
</dbReference>
<dbReference type="PANTHER" id="PTHR43312:SF1">
    <property type="entry name" value="NADP-DEPENDENT OXIDOREDUCTASE DOMAIN-CONTAINING PROTEIN"/>
    <property type="match status" value="1"/>
</dbReference>
<dbReference type="InterPro" id="IPR023210">
    <property type="entry name" value="NADP_OxRdtase_dom"/>
</dbReference>
<proteinExistence type="predicted"/>
<name>A0ABR8XJ07_9BACL</name>
<accession>A0ABR8XJ07</accession>
<dbReference type="InterPro" id="IPR053135">
    <property type="entry name" value="AKR2_Oxidoreductase"/>
</dbReference>